<dbReference type="Proteomes" id="UP000265618">
    <property type="component" value="Unassembled WGS sequence"/>
</dbReference>
<feature type="compositionally biased region" description="Basic residues" evidence="1">
    <location>
        <begin position="42"/>
        <end position="52"/>
    </location>
</feature>
<feature type="compositionally biased region" description="Basic and acidic residues" evidence="1">
    <location>
        <begin position="14"/>
        <end position="27"/>
    </location>
</feature>
<feature type="region of interest" description="Disordered" evidence="1">
    <location>
        <begin position="1"/>
        <end position="52"/>
    </location>
</feature>
<dbReference type="EMBL" id="BDIP01002816">
    <property type="protein sequence ID" value="GIQ86868.1"/>
    <property type="molecule type" value="Genomic_DNA"/>
</dbReference>
<accession>A0A9K3D0J9</accession>
<organism evidence="2 3">
    <name type="scientific">Kipferlia bialata</name>
    <dbReference type="NCBI Taxonomy" id="797122"/>
    <lineage>
        <taxon>Eukaryota</taxon>
        <taxon>Metamonada</taxon>
        <taxon>Carpediemonas-like organisms</taxon>
        <taxon>Kipferlia</taxon>
    </lineage>
</organism>
<proteinExistence type="predicted"/>
<comment type="caution">
    <text evidence="2">The sequence shown here is derived from an EMBL/GenBank/DDBJ whole genome shotgun (WGS) entry which is preliminary data.</text>
</comment>
<dbReference type="OrthoDB" id="70250at2759"/>
<protein>
    <submittedName>
        <fullName evidence="2">Uncharacterized protein</fullName>
    </submittedName>
</protein>
<evidence type="ECO:0000313" key="3">
    <source>
        <dbReference type="Proteomes" id="UP000265618"/>
    </source>
</evidence>
<feature type="non-terminal residue" evidence="2">
    <location>
        <position position="1"/>
    </location>
</feature>
<sequence>MSLRQGASKPGMSHMDRRIPKNSKYDGVKSSINSGPSMVKFSAKHAGHTINA</sequence>
<evidence type="ECO:0000313" key="2">
    <source>
        <dbReference type="EMBL" id="GIQ86868.1"/>
    </source>
</evidence>
<name>A0A9K3D0J9_9EUKA</name>
<reference evidence="2 3" key="1">
    <citation type="journal article" date="2018" name="PLoS ONE">
        <title>The draft genome of Kipferlia bialata reveals reductive genome evolution in fornicate parasites.</title>
        <authorList>
            <person name="Tanifuji G."/>
            <person name="Takabayashi S."/>
            <person name="Kume K."/>
            <person name="Takagi M."/>
            <person name="Nakayama T."/>
            <person name="Kamikawa R."/>
            <person name="Inagaki Y."/>
            <person name="Hashimoto T."/>
        </authorList>
    </citation>
    <scope>NUCLEOTIDE SEQUENCE [LARGE SCALE GENOMIC DNA]</scope>
    <source>
        <strain evidence="2">NY0173</strain>
    </source>
</reference>
<keyword evidence="3" id="KW-1185">Reference proteome</keyword>
<evidence type="ECO:0000256" key="1">
    <source>
        <dbReference type="SAM" id="MobiDB-lite"/>
    </source>
</evidence>
<gene>
    <name evidence="2" type="ORF">KIPB_008796</name>
</gene>
<dbReference type="AlphaFoldDB" id="A0A9K3D0J9"/>